<dbReference type="PANTHER" id="PTHR24221:SF646">
    <property type="entry name" value="HAEMOLYSIN SECRETION ATP-BINDING PROTEIN"/>
    <property type="match status" value="1"/>
</dbReference>
<dbReference type="InterPro" id="IPR011527">
    <property type="entry name" value="ABC1_TM_dom"/>
</dbReference>
<feature type="compositionally biased region" description="Polar residues" evidence="7">
    <location>
        <begin position="614"/>
        <end position="630"/>
    </location>
</feature>
<dbReference type="AlphaFoldDB" id="A0A4R5Y9F6"/>
<dbReference type="GO" id="GO:0016887">
    <property type="term" value="F:ATP hydrolysis activity"/>
    <property type="evidence" value="ECO:0007669"/>
    <property type="project" value="InterPro"/>
</dbReference>
<keyword evidence="2 8" id="KW-0812">Transmembrane</keyword>
<dbReference type="PROSITE" id="PS50893">
    <property type="entry name" value="ABC_TRANSPORTER_2"/>
    <property type="match status" value="1"/>
</dbReference>
<evidence type="ECO:0000256" key="5">
    <source>
        <dbReference type="ARBA" id="ARBA00022989"/>
    </source>
</evidence>
<evidence type="ECO:0000256" key="7">
    <source>
        <dbReference type="SAM" id="MobiDB-lite"/>
    </source>
</evidence>
<feature type="domain" description="ABC transporter" evidence="9">
    <location>
        <begin position="364"/>
        <end position="609"/>
    </location>
</feature>
<dbReference type="SMART" id="SM00382">
    <property type="entry name" value="AAA"/>
    <property type="match status" value="1"/>
</dbReference>
<sequence length="655" mass="72734">MPPTGHPAELQPKRDPQRRLALRPYARAVAQVLRVSFRASPGAVIMKVLGSLISAVLPLVTTYFAALTTTALAAAYTGDAGAGQMAIVYVIITAALGLFWGAFTSVDRYIQQLMSFKVGAIVGDQMYERFLALEFWRYDDKETVDLYDRAKRFSDSYARVLDRIAGIFTQLVSVILAVGALLLVSWWIAVIVLVAIVPSVYLQFKLSREQIAHWNTQVDSRRQRRMIETNLLRPQHIAEMRLYGIVGFLMDLRSRLRDADERRRLDFQRRYIPKQLAADALQYGAEVVSLIWVVGQIIARAQPVGQFLYVQQIVSRALSTANNLVSSLSSIDEDLANLKDYELFMALPVHSEHAPPLLAAPREVELRDIRFTYTGSDIEVIRGISMTIREGQHIAIVGENGAGKSTLIRILAGLYRPDSGQVMLDGVDLAAVDVTSWHRHLAVLSQEFLKYEFATAAENIYFGDVDSARDDARIRRAAADAEALDFINKLPNGLDNHVSNWMEDPRGRKGSGLSGGQWQRLAMARNFYRDASFMVMDEPTSAIDALAEHRIFTRLFADRSSTIIAISHRLATIEKADIVYMLEDGRIVEQGTHRELVALRGRYFRMFESQIPASPLTSQGRSGSLPSQAQAGALAETAPRPGNPAGVGPEEAGGI</sequence>
<dbReference type="InterPro" id="IPR003593">
    <property type="entry name" value="AAA+_ATPase"/>
</dbReference>
<keyword evidence="5 8" id="KW-1133">Transmembrane helix</keyword>
<keyword evidence="4 11" id="KW-0067">ATP-binding</keyword>
<dbReference type="InterPro" id="IPR036640">
    <property type="entry name" value="ABC1_TM_sf"/>
</dbReference>
<dbReference type="GO" id="GO:0034040">
    <property type="term" value="F:ATPase-coupled lipid transmembrane transporter activity"/>
    <property type="evidence" value="ECO:0007669"/>
    <property type="project" value="TreeGrafter"/>
</dbReference>
<evidence type="ECO:0000256" key="6">
    <source>
        <dbReference type="ARBA" id="ARBA00023136"/>
    </source>
</evidence>
<dbReference type="GO" id="GO:0140359">
    <property type="term" value="F:ABC-type transporter activity"/>
    <property type="evidence" value="ECO:0007669"/>
    <property type="project" value="InterPro"/>
</dbReference>
<accession>A0A4R5Y9F6</accession>
<proteinExistence type="predicted"/>
<dbReference type="RefSeq" id="WP_133345925.1">
    <property type="nucleotide sequence ID" value="NZ_SMZQ01000001.1"/>
</dbReference>
<dbReference type="OrthoDB" id="9806127at2"/>
<evidence type="ECO:0000313" key="11">
    <source>
        <dbReference type="EMBL" id="TDL41430.1"/>
    </source>
</evidence>
<organism evidence="11 12">
    <name type="scientific">Arthrobacter nitrophenolicus</name>
    <dbReference type="NCBI Taxonomy" id="683150"/>
    <lineage>
        <taxon>Bacteria</taxon>
        <taxon>Bacillati</taxon>
        <taxon>Actinomycetota</taxon>
        <taxon>Actinomycetes</taxon>
        <taxon>Micrococcales</taxon>
        <taxon>Micrococcaceae</taxon>
        <taxon>Arthrobacter</taxon>
    </lineage>
</organism>
<dbReference type="Gene3D" id="3.40.50.300">
    <property type="entry name" value="P-loop containing nucleotide triphosphate hydrolases"/>
    <property type="match status" value="1"/>
</dbReference>
<evidence type="ECO:0000313" key="12">
    <source>
        <dbReference type="Proteomes" id="UP000294621"/>
    </source>
</evidence>
<evidence type="ECO:0000259" key="10">
    <source>
        <dbReference type="PROSITE" id="PS50929"/>
    </source>
</evidence>
<dbReference type="GO" id="GO:0005524">
    <property type="term" value="F:ATP binding"/>
    <property type="evidence" value="ECO:0007669"/>
    <property type="project" value="UniProtKB-KW"/>
</dbReference>
<reference evidence="11 12" key="1">
    <citation type="submission" date="2019-03" db="EMBL/GenBank/DDBJ databases">
        <title>Genome Sequencing and Assembly of Various Microbes Isolated from Partially Reclaimed Soil and Acid Mine Drainage (AMD) Site.</title>
        <authorList>
            <person name="Steinbock B."/>
            <person name="Bechtold R."/>
            <person name="Sevigny J.L."/>
            <person name="Thomas D."/>
            <person name="Cuthill L.R."/>
            <person name="Aveiro Johannsen E.J."/>
            <person name="Thomas K."/>
            <person name="Ghosh A."/>
        </authorList>
    </citation>
    <scope>NUCLEOTIDE SEQUENCE [LARGE SCALE GENOMIC DNA]</scope>
    <source>
        <strain evidence="11 12">S-A1</strain>
    </source>
</reference>
<dbReference type="SUPFAM" id="SSF52540">
    <property type="entry name" value="P-loop containing nucleoside triphosphate hydrolases"/>
    <property type="match status" value="1"/>
</dbReference>
<dbReference type="Proteomes" id="UP000294621">
    <property type="component" value="Unassembled WGS sequence"/>
</dbReference>
<evidence type="ECO:0000256" key="1">
    <source>
        <dbReference type="ARBA" id="ARBA00004651"/>
    </source>
</evidence>
<keyword evidence="3" id="KW-0547">Nucleotide-binding</keyword>
<feature type="transmembrane region" description="Helical" evidence="8">
    <location>
        <begin position="86"/>
        <end position="106"/>
    </location>
</feature>
<evidence type="ECO:0000256" key="3">
    <source>
        <dbReference type="ARBA" id="ARBA00022741"/>
    </source>
</evidence>
<dbReference type="Gene3D" id="1.20.1560.10">
    <property type="entry name" value="ABC transporter type 1, transmembrane domain"/>
    <property type="match status" value="1"/>
</dbReference>
<dbReference type="InterPro" id="IPR003439">
    <property type="entry name" value="ABC_transporter-like_ATP-bd"/>
</dbReference>
<comment type="subcellular location">
    <subcellularLocation>
        <location evidence="1">Cell membrane</location>
        <topology evidence="1">Multi-pass membrane protein</topology>
    </subcellularLocation>
</comment>
<protein>
    <submittedName>
        <fullName evidence="11">ABC transporter ATP-binding protein</fullName>
    </submittedName>
</protein>
<dbReference type="Pfam" id="PF00005">
    <property type="entry name" value="ABC_tran"/>
    <property type="match status" value="1"/>
</dbReference>
<dbReference type="GO" id="GO:0005886">
    <property type="term" value="C:plasma membrane"/>
    <property type="evidence" value="ECO:0007669"/>
    <property type="project" value="UniProtKB-SubCell"/>
</dbReference>
<evidence type="ECO:0000256" key="4">
    <source>
        <dbReference type="ARBA" id="ARBA00022840"/>
    </source>
</evidence>
<dbReference type="STRING" id="683150.G205_05796"/>
<evidence type="ECO:0000256" key="2">
    <source>
        <dbReference type="ARBA" id="ARBA00022692"/>
    </source>
</evidence>
<feature type="transmembrane region" description="Helical" evidence="8">
    <location>
        <begin position="44"/>
        <end position="66"/>
    </location>
</feature>
<evidence type="ECO:0000256" key="8">
    <source>
        <dbReference type="SAM" id="Phobius"/>
    </source>
</evidence>
<gene>
    <name evidence="11" type="ORF">E2R57_01845</name>
</gene>
<feature type="domain" description="ABC transmembrane type-1" evidence="10">
    <location>
        <begin position="48"/>
        <end position="208"/>
    </location>
</feature>
<keyword evidence="6 8" id="KW-0472">Membrane</keyword>
<dbReference type="InterPro" id="IPR027417">
    <property type="entry name" value="P-loop_NTPase"/>
</dbReference>
<comment type="caution">
    <text evidence="11">The sequence shown here is derived from an EMBL/GenBank/DDBJ whole genome shotgun (WGS) entry which is preliminary data.</text>
</comment>
<dbReference type="PANTHER" id="PTHR24221">
    <property type="entry name" value="ATP-BINDING CASSETTE SUB-FAMILY B"/>
    <property type="match status" value="1"/>
</dbReference>
<dbReference type="PROSITE" id="PS00211">
    <property type="entry name" value="ABC_TRANSPORTER_1"/>
    <property type="match status" value="1"/>
</dbReference>
<dbReference type="InterPro" id="IPR017871">
    <property type="entry name" value="ABC_transporter-like_CS"/>
</dbReference>
<dbReference type="InterPro" id="IPR039421">
    <property type="entry name" value="Type_1_exporter"/>
</dbReference>
<dbReference type="PROSITE" id="PS50929">
    <property type="entry name" value="ABC_TM1F"/>
    <property type="match status" value="1"/>
</dbReference>
<dbReference type="EMBL" id="SMZQ01000001">
    <property type="protein sequence ID" value="TDL41430.1"/>
    <property type="molecule type" value="Genomic_DNA"/>
</dbReference>
<evidence type="ECO:0000259" key="9">
    <source>
        <dbReference type="PROSITE" id="PS50893"/>
    </source>
</evidence>
<feature type="region of interest" description="Disordered" evidence="7">
    <location>
        <begin position="614"/>
        <end position="655"/>
    </location>
</feature>
<name>A0A4R5Y9F6_9MICC</name>
<dbReference type="SUPFAM" id="SSF90123">
    <property type="entry name" value="ABC transporter transmembrane region"/>
    <property type="match status" value="1"/>
</dbReference>